<evidence type="ECO:0000256" key="1">
    <source>
        <dbReference type="ARBA" id="ARBA00022898"/>
    </source>
</evidence>
<evidence type="ECO:0000259" key="5">
    <source>
        <dbReference type="Pfam" id="PF01168"/>
    </source>
</evidence>
<evidence type="ECO:0000313" key="7">
    <source>
        <dbReference type="Proteomes" id="UP000316196"/>
    </source>
</evidence>
<dbReference type="GO" id="GO:0030170">
    <property type="term" value="F:pyridoxal phosphate binding"/>
    <property type="evidence" value="ECO:0007669"/>
    <property type="project" value="UniProtKB-UniRule"/>
</dbReference>
<organism evidence="6 7">
    <name type="scientific">Propioniferax innocua</name>
    <dbReference type="NCBI Taxonomy" id="1753"/>
    <lineage>
        <taxon>Bacteria</taxon>
        <taxon>Bacillati</taxon>
        <taxon>Actinomycetota</taxon>
        <taxon>Actinomycetes</taxon>
        <taxon>Propionibacteriales</taxon>
        <taxon>Propionibacteriaceae</taxon>
        <taxon>Propioniferax</taxon>
    </lineage>
</organism>
<dbReference type="PIRSF" id="PIRSF004848">
    <property type="entry name" value="YBL036c_PLPDEIII"/>
    <property type="match status" value="1"/>
</dbReference>
<evidence type="ECO:0000256" key="4">
    <source>
        <dbReference type="RuleBase" id="RU004514"/>
    </source>
</evidence>
<comment type="caution">
    <text evidence="6">The sequence shown here is derived from an EMBL/GenBank/DDBJ whole genome shotgun (WGS) entry which is preliminary data.</text>
</comment>
<evidence type="ECO:0000313" key="6">
    <source>
        <dbReference type="EMBL" id="TQL62707.1"/>
    </source>
</evidence>
<dbReference type="CDD" id="cd00635">
    <property type="entry name" value="PLPDE_III_YBL036c_like"/>
    <property type="match status" value="1"/>
</dbReference>
<sequence length="238" mass="26170">MDGVVKRYEEVTERVAEASRKAGREPGSVRLLPVAKTWPVDHISGLLRHEPGLMLAENKVQEAEAKATECVEQGLDARWSIVGHLQRNKAKFVARFADELQTLDSVALARELQKRLDTEDRTLDVMIQVNTSGEEQKFGVEPDAALTLARELAAFDRLRLTGLMTVAIAGDRAQDQSEVAACFDRLVDVQQRLRDDDTVTGCVDDLSMGMSGDFELAIAHGATTVRVGTAIFGARDYT</sequence>
<keyword evidence="1 2" id="KW-0663">Pyridoxal phosphate</keyword>
<dbReference type="HAMAP" id="MF_02087">
    <property type="entry name" value="PLP_homeostasis"/>
    <property type="match status" value="1"/>
</dbReference>
<dbReference type="InterPro" id="IPR001608">
    <property type="entry name" value="Ala_racemase_N"/>
</dbReference>
<dbReference type="RefSeq" id="WP_211345797.1">
    <property type="nucleotide sequence ID" value="NZ_BAAAMD010000001.1"/>
</dbReference>
<dbReference type="AlphaFoldDB" id="A0A542ZQV2"/>
<dbReference type="Pfam" id="PF01168">
    <property type="entry name" value="Ala_racemase_N"/>
    <property type="match status" value="1"/>
</dbReference>
<dbReference type="NCBIfam" id="TIGR00044">
    <property type="entry name" value="YggS family pyridoxal phosphate-dependent enzyme"/>
    <property type="match status" value="1"/>
</dbReference>
<evidence type="ECO:0000256" key="2">
    <source>
        <dbReference type="HAMAP-Rule" id="MF_02087"/>
    </source>
</evidence>
<dbReference type="PANTHER" id="PTHR10146:SF14">
    <property type="entry name" value="PYRIDOXAL PHOSPHATE HOMEOSTASIS PROTEIN"/>
    <property type="match status" value="1"/>
</dbReference>
<dbReference type="EMBL" id="VFOR01000001">
    <property type="protein sequence ID" value="TQL62707.1"/>
    <property type="molecule type" value="Genomic_DNA"/>
</dbReference>
<dbReference type="InterPro" id="IPR029066">
    <property type="entry name" value="PLP-binding_barrel"/>
</dbReference>
<gene>
    <name evidence="6" type="ORF">FB460_0493</name>
</gene>
<dbReference type="Gene3D" id="3.20.20.10">
    <property type="entry name" value="Alanine racemase"/>
    <property type="match status" value="1"/>
</dbReference>
<keyword evidence="7" id="KW-1185">Reference proteome</keyword>
<evidence type="ECO:0000256" key="3">
    <source>
        <dbReference type="PIRSR" id="PIRSR004848-1"/>
    </source>
</evidence>
<feature type="modified residue" description="N6-(pyridoxal phosphate)lysine" evidence="2 3">
    <location>
        <position position="36"/>
    </location>
</feature>
<protein>
    <recommendedName>
        <fullName evidence="2">Pyridoxal phosphate homeostasis protein</fullName>
        <shortName evidence="2">PLP homeostasis protein</shortName>
    </recommendedName>
</protein>
<dbReference type="Proteomes" id="UP000316196">
    <property type="component" value="Unassembled WGS sequence"/>
</dbReference>
<comment type="cofactor">
    <cofactor evidence="3">
        <name>pyridoxal 5'-phosphate</name>
        <dbReference type="ChEBI" id="CHEBI:597326"/>
    </cofactor>
</comment>
<feature type="domain" description="Alanine racemase N-terminal" evidence="5">
    <location>
        <begin position="54"/>
        <end position="235"/>
    </location>
</feature>
<proteinExistence type="inferred from homology"/>
<dbReference type="SUPFAM" id="SSF51419">
    <property type="entry name" value="PLP-binding barrel"/>
    <property type="match status" value="1"/>
</dbReference>
<accession>A0A542ZQV2</accession>
<dbReference type="PANTHER" id="PTHR10146">
    <property type="entry name" value="PROLINE SYNTHETASE CO-TRANSCRIBED BACTERIAL HOMOLOG PROTEIN"/>
    <property type="match status" value="1"/>
</dbReference>
<comment type="similarity">
    <text evidence="2 4">Belongs to the pyridoxal phosphate-binding protein YggS/PROSC family.</text>
</comment>
<reference evidence="6 7" key="1">
    <citation type="submission" date="2019-06" db="EMBL/GenBank/DDBJ databases">
        <title>Sequencing the genomes of 1000 actinobacteria strains.</title>
        <authorList>
            <person name="Klenk H.-P."/>
        </authorList>
    </citation>
    <scope>NUCLEOTIDE SEQUENCE [LARGE SCALE GENOMIC DNA]</scope>
    <source>
        <strain evidence="6 7">DSM 8251</strain>
    </source>
</reference>
<name>A0A542ZQV2_9ACTN</name>
<dbReference type="InterPro" id="IPR011078">
    <property type="entry name" value="PyrdxlP_homeostasis"/>
</dbReference>
<comment type="function">
    <text evidence="2">Pyridoxal 5'-phosphate (PLP)-binding protein, which is involved in PLP homeostasis.</text>
</comment>